<gene>
    <name evidence="7" type="ORF">GCM10011396_55290</name>
</gene>
<dbReference type="InterPro" id="IPR013249">
    <property type="entry name" value="RNA_pol_sigma70_r4_t2"/>
</dbReference>
<dbReference type="Proteomes" id="UP000637423">
    <property type="component" value="Unassembled WGS sequence"/>
</dbReference>
<reference evidence="7" key="2">
    <citation type="submission" date="2020-09" db="EMBL/GenBank/DDBJ databases">
        <authorList>
            <person name="Sun Q."/>
            <person name="Zhou Y."/>
        </authorList>
    </citation>
    <scope>NUCLEOTIDE SEQUENCE</scope>
    <source>
        <strain evidence="7">CGMCC 1.10998</strain>
    </source>
</reference>
<evidence type="ECO:0000256" key="4">
    <source>
        <dbReference type="ARBA" id="ARBA00023163"/>
    </source>
</evidence>
<evidence type="ECO:0000259" key="6">
    <source>
        <dbReference type="Pfam" id="PF08281"/>
    </source>
</evidence>
<feature type="domain" description="RNA polymerase sigma-70 region 2" evidence="5">
    <location>
        <begin position="36"/>
        <end position="99"/>
    </location>
</feature>
<evidence type="ECO:0000313" key="7">
    <source>
        <dbReference type="EMBL" id="GGD00671.1"/>
    </source>
</evidence>
<dbReference type="InterPro" id="IPR039425">
    <property type="entry name" value="RNA_pol_sigma-70-like"/>
</dbReference>
<evidence type="ECO:0000256" key="1">
    <source>
        <dbReference type="ARBA" id="ARBA00010641"/>
    </source>
</evidence>
<dbReference type="InterPro" id="IPR007627">
    <property type="entry name" value="RNA_pol_sigma70_r2"/>
</dbReference>
<keyword evidence="2" id="KW-0805">Transcription regulation</keyword>
<dbReference type="SUPFAM" id="SSF88659">
    <property type="entry name" value="Sigma3 and sigma4 domains of RNA polymerase sigma factors"/>
    <property type="match status" value="1"/>
</dbReference>
<dbReference type="Pfam" id="PF08281">
    <property type="entry name" value="Sigma70_r4_2"/>
    <property type="match status" value="1"/>
</dbReference>
<name>A0A916XRT9_9BURK</name>
<dbReference type="GO" id="GO:0016987">
    <property type="term" value="F:sigma factor activity"/>
    <property type="evidence" value="ECO:0007669"/>
    <property type="project" value="UniProtKB-KW"/>
</dbReference>
<comment type="caution">
    <text evidence="7">The sequence shown here is derived from an EMBL/GenBank/DDBJ whole genome shotgun (WGS) entry which is preliminary data.</text>
</comment>
<dbReference type="RefSeq" id="WP_188569407.1">
    <property type="nucleotide sequence ID" value="NZ_BMED01000009.1"/>
</dbReference>
<dbReference type="Gene3D" id="1.10.1740.10">
    <property type="match status" value="1"/>
</dbReference>
<dbReference type="AlphaFoldDB" id="A0A916XRT9"/>
<proteinExistence type="inferred from homology"/>
<dbReference type="InterPro" id="IPR013324">
    <property type="entry name" value="RNA_pol_sigma_r3/r4-like"/>
</dbReference>
<evidence type="ECO:0000259" key="5">
    <source>
        <dbReference type="Pfam" id="PF04542"/>
    </source>
</evidence>
<dbReference type="InterPro" id="IPR014284">
    <property type="entry name" value="RNA_pol_sigma-70_dom"/>
</dbReference>
<reference evidence="7" key="1">
    <citation type="journal article" date="2014" name="Int. J. Syst. Evol. Microbiol.">
        <title>Complete genome sequence of Corynebacterium casei LMG S-19264T (=DSM 44701T), isolated from a smear-ripened cheese.</title>
        <authorList>
            <consortium name="US DOE Joint Genome Institute (JGI-PGF)"/>
            <person name="Walter F."/>
            <person name="Albersmeier A."/>
            <person name="Kalinowski J."/>
            <person name="Ruckert C."/>
        </authorList>
    </citation>
    <scope>NUCLEOTIDE SEQUENCE</scope>
    <source>
        <strain evidence="7">CGMCC 1.10998</strain>
    </source>
</reference>
<evidence type="ECO:0000256" key="2">
    <source>
        <dbReference type="ARBA" id="ARBA00023015"/>
    </source>
</evidence>
<dbReference type="PANTHER" id="PTHR43133">
    <property type="entry name" value="RNA POLYMERASE ECF-TYPE SIGMA FACTO"/>
    <property type="match status" value="1"/>
</dbReference>
<keyword evidence="8" id="KW-1185">Reference proteome</keyword>
<organism evidence="7 8">
    <name type="scientific">Undibacterium terreum</name>
    <dbReference type="NCBI Taxonomy" id="1224302"/>
    <lineage>
        <taxon>Bacteria</taxon>
        <taxon>Pseudomonadati</taxon>
        <taxon>Pseudomonadota</taxon>
        <taxon>Betaproteobacteria</taxon>
        <taxon>Burkholderiales</taxon>
        <taxon>Oxalobacteraceae</taxon>
        <taxon>Undibacterium</taxon>
    </lineage>
</organism>
<dbReference type="CDD" id="cd06171">
    <property type="entry name" value="Sigma70_r4"/>
    <property type="match status" value="1"/>
</dbReference>
<evidence type="ECO:0000313" key="8">
    <source>
        <dbReference type="Proteomes" id="UP000637423"/>
    </source>
</evidence>
<evidence type="ECO:0000256" key="3">
    <source>
        <dbReference type="ARBA" id="ARBA00023082"/>
    </source>
</evidence>
<dbReference type="GO" id="GO:0003677">
    <property type="term" value="F:DNA binding"/>
    <property type="evidence" value="ECO:0007669"/>
    <property type="project" value="InterPro"/>
</dbReference>
<dbReference type="PANTHER" id="PTHR43133:SF62">
    <property type="entry name" value="RNA POLYMERASE SIGMA FACTOR SIGZ"/>
    <property type="match status" value="1"/>
</dbReference>
<dbReference type="NCBIfam" id="TIGR02937">
    <property type="entry name" value="sigma70-ECF"/>
    <property type="match status" value="1"/>
</dbReference>
<dbReference type="EMBL" id="BMED01000009">
    <property type="protein sequence ID" value="GGD00671.1"/>
    <property type="molecule type" value="Genomic_DNA"/>
</dbReference>
<sequence length="191" mass="21943">MPTNNSEAHSHQLKLWLSQVSARDINAFRQLHDAIAGQLLNAAFRILNNRELAEEAVQEGLMSIWCSASSYKNDMAAPMVWMTSVIRNKAFDVVRKRYRYIEMGIDDCDEYQCLSASHGSDPMRLLGDLTRLDYCMSVLDCTHRDLIHLAYYADMSHAEVARVTNLPLGTVKTWIRRSIIQMRTHLQRIGR</sequence>
<dbReference type="InterPro" id="IPR036388">
    <property type="entry name" value="WH-like_DNA-bd_sf"/>
</dbReference>
<keyword evidence="4" id="KW-0804">Transcription</keyword>
<dbReference type="Pfam" id="PF04542">
    <property type="entry name" value="Sigma70_r2"/>
    <property type="match status" value="1"/>
</dbReference>
<comment type="similarity">
    <text evidence="1">Belongs to the sigma-70 factor family. ECF subfamily.</text>
</comment>
<feature type="domain" description="RNA polymerase sigma factor 70 region 4 type 2" evidence="6">
    <location>
        <begin position="132"/>
        <end position="178"/>
    </location>
</feature>
<keyword evidence="3" id="KW-0731">Sigma factor</keyword>
<dbReference type="Gene3D" id="1.10.10.10">
    <property type="entry name" value="Winged helix-like DNA-binding domain superfamily/Winged helix DNA-binding domain"/>
    <property type="match status" value="1"/>
</dbReference>
<dbReference type="InterPro" id="IPR013325">
    <property type="entry name" value="RNA_pol_sigma_r2"/>
</dbReference>
<protein>
    <submittedName>
        <fullName evidence="7">RNA polymerase sigma factor</fullName>
    </submittedName>
</protein>
<accession>A0A916XRT9</accession>
<dbReference type="GO" id="GO:0006352">
    <property type="term" value="P:DNA-templated transcription initiation"/>
    <property type="evidence" value="ECO:0007669"/>
    <property type="project" value="InterPro"/>
</dbReference>
<dbReference type="SUPFAM" id="SSF88946">
    <property type="entry name" value="Sigma2 domain of RNA polymerase sigma factors"/>
    <property type="match status" value="1"/>
</dbReference>